<evidence type="ECO:0000256" key="2">
    <source>
        <dbReference type="SAM" id="MobiDB-lite"/>
    </source>
</evidence>
<evidence type="ECO:0000256" key="1">
    <source>
        <dbReference type="SAM" id="Coils"/>
    </source>
</evidence>
<dbReference type="OrthoDB" id="246708at2759"/>
<proteinExistence type="predicted"/>
<feature type="coiled-coil region" evidence="1">
    <location>
        <begin position="638"/>
        <end position="668"/>
    </location>
</feature>
<dbReference type="Proteomes" id="UP000015354">
    <property type="component" value="Unassembled WGS sequence"/>
</dbReference>
<name>S9TEW1_9TRYP</name>
<dbReference type="EMBL" id="ATMH01012044">
    <property type="protein sequence ID" value="EPY15479.1"/>
    <property type="molecule type" value="Genomic_DNA"/>
</dbReference>
<evidence type="ECO:0000313" key="3">
    <source>
        <dbReference type="EMBL" id="EPY15479.1"/>
    </source>
</evidence>
<evidence type="ECO:0000313" key="4">
    <source>
        <dbReference type="Proteomes" id="UP000015354"/>
    </source>
</evidence>
<feature type="compositionally biased region" description="Low complexity" evidence="2">
    <location>
        <begin position="372"/>
        <end position="387"/>
    </location>
</feature>
<protein>
    <submittedName>
        <fullName evidence="3">Uncharacterized protein</fullName>
    </submittedName>
</protein>
<sequence length="919" mass="100262">MYLFGRFGGEALYVKEPRLHVHESGADAAGPAKRHLLSETDWVFLVLLTLSVANNNSLAPPHAAATDALAAGAAAALLSGLQQALLAYATVQLHSAPLVEKPLAFAAVVLCRRPFLWDVLRHVDALAQQLAHATAPDTDGDAPTAADDEAFRARLLRPLQRRWGALVALYASLTDVQPPSDASNSDPSAQLAFRAYRATMTACRKMETERWGSPYLLESREEVGASATLSTRLEYVRLLDQLVRHHARTAPRGKRTREDGGELQLLHRGLLAATSFLERQCYATPGVAYTRYLCDTFLPLYDERCFALLLPDRQRRLTRVLQALHRWMDGTGLGDARAVEEEIAAAVNDSNRVWRATDAHYVNPFLRTAAPPTATTTTAGAAPQPAQEAEEKEEVFWSSDDEVEEPPRAIPPPPAPLATAAVTASAGWLQEHAMLRQDSRIVMLVAHSVFVLLQRFGSISAEDQAVLLEDTIPLLLHLSDTSKDRWHAQRTADGDGASEQLHRRCARFCLYAFIVAEVVAIEWDVHKVGLMWLRYETLVHYVLDRCAAAGGAGTLIDRALPELEGWVREGAGSPKSRAHGTHAAAFLEEIDTLLRQNNPTYLRMSDSRAAAGSAVLDHCLRCVTPLRPPPACALLLVLSAYRTLSQRLRRLRADLEEQRRLADEEGNLEYLDRTETYCTAQDCGVLRAIVLSVHRCVFGHTLQSLGLLRLWMGYLAHLLRDVVPRPHSAEAMALMPRSWQVGAQVRNCLGDRVLRVGWRALRPSSAQSSQTALRVAVGELLADLALLPLADAAAAQSCPCVFPLGRAYAEPEVEAFAAAERAAAAQDTAVLQRLLPVAVLEELCLFLGVETGRAGAAAAGQPRAAGMRLEESFLGLAGVCAFCKRWEACVPPGAVTDPRVVHLLRCVWAAVDAVVALGS</sequence>
<comment type="caution">
    <text evidence="3">The sequence shown here is derived from an EMBL/GenBank/DDBJ whole genome shotgun (WGS) entry which is preliminary data.</text>
</comment>
<reference evidence="3 4" key="1">
    <citation type="journal article" date="2013" name="PLoS ONE">
        <title>Predicting the Proteins of Angomonas deanei, Strigomonas culicis and Their Respective Endosymbionts Reveals New Aspects of the Trypanosomatidae Family.</title>
        <authorList>
            <person name="Motta M.C."/>
            <person name="Martins A.C."/>
            <person name="de Souza S.S."/>
            <person name="Catta-Preta C.M."/>
            <person name="Silva R."/>
            <person name="Klein C.C."/>
            <person name="de Almeida L.G."/>
            <person name="de Lima Cunha O."/>
            <person name="Ciapina L.P."/>
            <person name="Brocchi M."/>
            <person name="Colabardini A.C."/>
            <person name="de Araujo Lima B."/>
            <person name="Machado C.R."/>
            <person name="de Almeida Soares C.M."/>
            <person name="Probst C.M."/>
            <person name="de Menezes C.B."/>
            <person name="Thompson C.E."/>
            <person name="Bartholomeu D.C."/>
            <person name="Gradia D.F."/>
            <person name="Pavoni D.P."/>
            <person name="Grisard E.C."/>
            <person name="Fantinatti-Garboggini F."/>
            <person name="Marchini F.K."/>
            <person name="Rodrigues-Luiz G.F."/>
            <person name="Wagner G."/>
            <person name="Goldman G.H."/>
            <person name="Fietto J.L."/>
            <person name="Elias M.C."/>
            <person name="Goldman M.H."/>
            <person name="Sagot M.F."/>
            <person name="Pereira M."/>
            <person name="Stoco P.H."/>
            <person name="de Mendonca-Neto R.P."/>
            <person name="Teixeira S.M."/>
            <person name="Maciel T.E."/>
            <person name="de Oliveira Mendes T.A."/>
            <person name="Urmenyi T.P."/>
            <person name="de Souza W."/>
            <person name="Schenkman S."/>
            <person name="de Vasconcelos A.T."/>
        </authorList>
    </citation>
    <scope>NUCLEOTIDE SEQUENCE [LARGE SCALE GENOMIC DNA]</scope>
</reference>
<gene>
    <name evidence="3" type="ORF">STCU_11993</name>
</gene>
<dbReference type="AlphaFoldDB" id="S9TEW1"/>
<keyword evidence="1" id="KW-0175">Coiled coil</keyword>
<feature type="compositionally biased region" description="Acidic residues" evidence="2">
    <location>
        <begin position="388"/>
        <end position="404"/>
    </location>
</feature>
<feature type="region of interest" description="Disordered" evidence="2">
    <location>
        <begin position="372"/>
        <end position="417"/>
    </location>
</feature>
<organism evidence="3 4">
    <name type="scientific">Strigomonas culicis</name>
    <dbReference type="NCBI Taxonomy" id="28005"/>
    <lineage>
        <taxon>Eukaryota</taxon>
        <taxon>Discoba</taxon>
        <taxon>Euglenozoa</taxon>
        <taxon>Kinetoplastea</taxon>
        <taxon>Metakinetoplastina</taxon>
        <taxon>Trypanosomatida</taxon>
        <taxon>Trypanosomatidae</taxon>
        <taxon>Strigomonadinae</taxon>
        <taxon>Strigomonas</taxon>
    </lineage>
</organism>
<keyword evidence="4" id="KW-1185">Reference proteome</keyword>
<accession>S9TEW1</accession>